<evidence type="ECO:0000256" key="3">
    <source>
        <dbReference type="ARBA" id="ARBA00023159"/>
    </source>
</evidence>
<dbReference type="EMBL" id="JAQLOI010000003">
    <property type="protein sequence ID" value="MDB1125868.1"/>
    <property type="molecule type" value="Genomic_DNA"/>
</dbReference>
<dbReference type="Gene3D" id="2.60.120.10">
    <property type="entry name" value="Jelly Rolls"/>
    <property type="match status" value="1"/>
</dbReference>
<keyword evidence="3" id="KW-0010">Activator</keyword>
<dbReference type="InterPro" id="IPR009057">
    <property type="entry name" value="Homeodomain-like_sf"/>
</dbReference>
<dbReference type="InterPro" id="IPR014710">
    <property type="entry name" value="RmlC-like_jellyroll"/>
</dbReference>
<organism evidence="6 7">
    <name type="scientific">Vibrio algarum</name>
    <dbReference type="NCBI Taxonomy" id="3020714"/>
    <lineage>
        <taxon>Bacteria</taxon>
        <taxon>Pseudomonadati</taxon>
        <taxon>Pseudomonadota</taxon>
        <taxon>Gammaproteobacteria</taxon>
        <taxon>Vibrionales</taxon>
        <taxon>Vibrionaceae</taxon>
        <taxon>Vibrio</taxon>
    </lineage>
</organism>
<keyword evidence="1" id="KW-0805">Transcription regulation</keyword>
<evidence type="ECO:0000259" key="5">
    <source>
        <dbReference type="PROSITE" id="PS01124"/>
    </source>
</evidence>
<keyword evidence="4" id="KW-0804">Transcription</keyword>
<evidence type="ECO:0000313" key="7">
    <source>
        <dbReference type="Proteomes" id="UP001210678"/>
    </source>
</evidence>
<dbReference type="PROSITE" id="PS01124">
    <property type="entry name" value="HTH_ARAC_FAMILY_2"/>
    <property type="match status" value="1"/>
</dbReference>
<dbReference type="RefSeq" id="WP_272139973.1">
    <property type="nucleotide sequence ID" value="NZ_JAQLOI010000003.1"/>
</dbReference>
<evidence type="ECO:0000256" key="4">
    <source>
        <dbReference type="ARBA" id="ARBA00023163"/>
    </source>
</evidence>
<dbReference type="Proteomes" id="UP001210678">
    <property type="component" value="Unassembled WGS sequence"/>
</dbReference>
<dbReference type="Gene3D" id="1.10.10.60">
    <property type="entry name" value="Homeodomain-like"/>
    <property type="match status" value="1"/>
</dbReference>
<evidence type="ECO:0000256" key="2">
    <source>
        <dbReference type="ARBA" id="ARBA00023125"/>
    </source>
</evidence>
<dbReference type="PROSITE" id="PS00041">
    <property type="entry name" value="HTH_ARAC_FAMILY_1"/>
    <property type="match status" value="1"/>
</dbReference>
<dbReference type="Pfam" id="PF02311">
    <property type="entry name" value="AraC_binding"/>
    <property type="match status" value="1"/>
</dbReference>
<gene>
    <name evidence="6" type="ORF">PGX00_20265</name>
</gene>
<evidence type="ECO:0000313" key="6">
    <source>
        <dbReference type="EMBL" id="MDB1125868.1"/>
    </source>
</evidence>
<proteinExistence type="predicted"/>
<reference evidence="6 7" key="1">
    <citation type="submission" date="2023-01" db="EMBL/GenBank/DDBJ databases">
        <title>Vibrio sp. KJ40-1 sp.nov, isolated from marine algae.</title>
        <authorList>
            <person name="Butt M."/>
            <person name="Kim J.M.J."/>
            <person name="Jeon C.O.C."/>
        </authorList>
    </citation>
    <scope>NUCLEOTIDE SEQUENCE [LARGE SCALE GENOMIC DNA]</scope>
    <source>
        <strain evidence="6 7">KJ40-1</strain>
    </source>
</reference>
<dbReference type="SMART" id="SM00342">
    <property type="entry name" value="HTH_ARAC"/>
    <property type="match status" value="1"/>
</dbReference>
<keyword evidence="2" id="KW-0238">DNA-binding</keyword>
<keyword evidence="7" id="KW-1185">Reference proteome</keyword>
<dbReference type="SUPFAM" id="SSF46689">
    <property type="entry name" value="Homeodomain-like"/>
    <property type="match status" value="1"/>
</dbReference>
<dbReference type="InterPro" id="IPR003313">
    <property type="entry name" value="AraC-bd"/>
</dbReference>
<dbReference type="SUPFAM" id="SSF51215">
    <property type="entry name" value="Regulatory protein AraC"/>
    <property type="match status" value="1"/>
</dbReference>
<sequence>MAKTVRDINQRFWAHQTIPHLTIRTTGDSTHSYKAHSHSELSIGIIESGSTRLSMPQGEIVLNRGDIILIEPNMVHACNPIGDRPRSYHMLYIDKEWCCKVLSKLYGYEVNQFSCDQNRLSQIESTINLPALISLLLNQEPQKVSSELDNGLFNILSRFCSPKYNRNNDNKLAYKVKNRLLQDITCTPSLDAISLELGRPKETLIRNFKSHFGITPKSFLNNHRIEKSKFLLRCGMSIVNVATEVGFSDQSQFHRVFVNYTASTPRQYQQLTSIFDNNS</sequence>
<dbReference type="InterPro" id="IPR050204">
    <property type="entry name" value="AraC_XylS_family_regulators"/>
</dbReference>
<name>A0ABT4YWI8_9VIBR</name>
<accession>A0ABT4YWI8</accession>
<evidence type="ECO:0000256" key="1">
    <source>
        <dbReference type="ARBA" id="ARBA00023015"/>
    </source>
</evidence>
<dbReference type="InterPro" id="IPR018060">
    <property type="entry name" value="HTH_AraC"/>
</dbReference>
<dbReference type="Pfam" id="PF12833">
    <property type="entry name" value="HTH_18"/>
    <property type="match status" value="1"/>
</dbReference>
<dbReference type="PANTHER" id="PTHR46796:SF2">
    <property type="entry name" value="TRANSCRIPTIONAL REGULATORY PROTEIN"/>
    <property type="match status" value="1"/>
</dbReference>
<dbReference type="InterPro" id="IPR037923">
    <property type="entry name" value="HTH-like"/>
</dbReference>
<comment type="caution">
    <text evidence="6">The sequence shown here is derived from an EMBL/GenBank/DDBJ whole genome shotgun (WGS) entry which is preliminary data.</text>
</comment>
<feature type="domain" description="HTH araC/xylS-type" evidence="5">
    <location>
        <begin position="174"/>
        <end position="271"/>
    </location>
</feature>
<dbReference type="InterPro" id="IPR018062">
    <property type="entry name" value="HTH_AraC-typ_CS"/>
</dbReference>
<protein>
    <submittedName>
        <fullName evidence="6">AraC family transcriptional regulator</fullName>
    </submittedName>
</protein>
<dbReference type="PANTHER" id="PTHR46796">
    <property type="entry name" value="HTH-TYPE TRANSCRIPTIONAL ACTIVATOR RHAS-RELATED"/>
    <property type="match status" value="1"/>
</dbReference>